<name>A0A9Q0MRG3_9DIPT</name>
<reference evidence="1" key="1">
    <citation type="submission" date="2022-07" db="EMBL/GenBank/DDBJ databases">
        <authorList>
            <person name="Trinca V."/>
            <person name="Uliana J.V.C."/>
            <person name="Torres T.T."/>
            <person name="Ward R.J."/>
            <person name="Monesi N."/>
        </authorList>
    </citation>
    <scope>NUCLEOTIDE SEQUENCE</scope>
    <source>
        <strain evidence="1">HSMRA1968</strain>
        <tissue evidence="1">Whole embryos</tissue>
    </source>
</reference>
<accession>A0A9Q0MRG3</accession>
<dbReference type="Proteomes" id="UP001151699">
    <property type="component" value="Chromosome C"/>
</dbReference>
<organism evidence="1 2">
    <name type="scientific">Pseudolycoriella hygida</name>
    <dbReference type="NCBI Taxonomy" id="35572"/>
    <lineage>
        <taxon>Eukaryota</taxon>
        <taxon>Metazoa</taxon>
        <taxon>Ecdysozoa</taxon>
        <taxon>Arthropoda</taxon>
        <taxon>Hexapoda</taxon>
        <taxon>Insecta</taxon>
        <taxon>Pterygota</taxon>
        <taxon>Neoptera</taxon>
        <taxon>Endopterygota</taxon>
        <taxon>Diptera</taxon>
        <taxon>Nematocera</taxon>
        <taxon>Sciaroidea</taxon>
        <taxon>Sciaridae</taxon>
        <taxon>Pseudolycoriella</taxon>
    </lineage>
</organism>
<dbReference type="EMBL" id="WJQU01000004">
    <property type="protein sequence ID" value="KAJ6635624.1"/>
    <property type="molecule type" value="Genomic_DNA"/>
</dbReference>
<evidence type="ECO:0000313" key="2">
    <source>
        <dbReference type="Proteomes" id="UP001151699"/>
    </source>
</evidence>
<sequence length="97" mass="10810">MNQNESQAAFLYTVLTSPTVPKWNNKINSHLSHGGDDVTKVTKCRNNCEEMLNQCKGDHVMQGTNVPPFGKALVFCISLVDSNQTENIYVCVCVYNL</sequence>
<proteinExistence type="predicted"/>
<gene>
    <name evidence="1" type="ORF">Bhyg_14210</name>
</gene>
<keyword evidence="2" id="KW-1185">Reference proteome</keyword>
<comment type="caution">
    <text evidence="1">The sequence shown here is derived from an EMBL/GenBank/DDBJ whole genome shotgun (WGS) entry which is preliminary data.</text>
</comment>
<protein>
    <submittedName>
        <fullName evidence="1">Uncharacterized protein</fullName>
    </submittedName>
</protein>
<evidence type="ECO:0000313" key="1">
    <source>
        <dbReference type="EMBL" id="KAJ6635624.1"/>
    </source>
</evidence>
<dbReference type="AlphaFoldDB" id="A0A9Q0MRG3"/>